<evidence type="ECO:0000313" key="4">
    <source>
        <dbReference type="Proteomes" id="UP001055115"/>
    </source>
</evidence>
<keyword evidence="4" id="KW-1185">Reference proteome</keyword>
<gene>
    <name evidence="3" type="ORF">ColSpa_03802</name>
</gene>
<feature type="domain" description="Cyanovirin-N" evidence="2">
    <location>
        <begin position="41"/>
        <end position="148"/>
    </location>
</feature>
<reference evidence="3 4" key="1">
    <citation type="submission" date="2022-03" db="EMBL/GenBank/DDBJ databases">
        <title>Genome data of Colletotrichum spp.</title>
        <authorList>
            <person name="Utami Y.D."/>
            <person name="Hiruma K."/>
        </authorList>
    </citation>
    <scope>NUCLEOTIDE SEQUENCE [LARGE SCALE GENOMIC DNA]</scope>
    <source>
        <strain evidence="3 4">MAFF 239500</strain>
    </source>
</reference>
<evidence type="ECO:0000256" key="1">
    <source>
        <dbReference type="SAM" id="SignalP"/>
    </source>
</evidence>
<dbReference type="AlphaFoldDB" id="A0AA37L881"/>
<accession>A0AA37L881</accession>
<dbReference type="SUPFAM" id="SSF51322">
    <property type="entry name" value="Cyanovirin-N"/>
    <property type="match status" value="1"/>
</dbReference>
<dbReference type="Proteomes" id="UP001055115">
    <property type="component" value="Unassembled WGS sequence"/>
</dbReference>
<dbReference type="RefSeq" id="XP_049125971.1">
    <property type="nucleotide sequence ID" value="XM_049270014.1"/>
</dbReference>
<dbReference type="GeneID" id="73324604"/>
<evidence type="ECO:0000313" key="3">
    <source>
        <dbReference type="EMBL" id="GKT43621.1"/>
    </source>
</evidence>
<keyword evidence="1" id="KW-0732">Signal</keyword>
<dbReference type="Gene3D" id="2.30.60.10">
    <property type="entry name" value="Cyanovirin-N"/>
    <property type="match status" value="1"/>
</dbReference>
<name>A0AA37L881_9PEZI</name>
<protein>
    <recommendedName>
        <fullName evidence="2">Cyanovirin-N domain-containing protein</fullName>
    </recommendedName>
</protein>
<sequence>MKFTTTYITTIAALLANGSVTKAVVINGQSETMAAAAEGGFASSCKDFAITRREFSTGTYFDIEAKCATISDGELNTRLQLGLCLSNDAGVLKWSKRGNFDKSCESCTIRNVSKKEVKMRCWCHPAYGETVRLAEINLNDGIRNEGGHTWCGDEIGTAW</sequence>
<organism evidence="3 4">
    <name type="scientific">Colletotrichum spaethianum</name>
    <dbReference type="NCBI Taxonomy" id="700344"/>
    <lineage>
        <taxon>Eukaryota</taxon>
        <taxon>Fungi</taxon>
        <taxon>Dikarya</taxon>
        <taxon>Ascomycota</taxon>
        <taxon>Pezizomycotina</taxon>
        <taxon>Sordariomycetes</taxon>
        <taxon>Hypocreomycetidae</taxon>
        <taxon>Glomerellales</taxon>
        <taxon>Glomerellaceae</taxon>
        <taxon>Colletotrichum</taxon>
        <taxon>Colletotrichum spaethianum species complex</taxon>
    </lineage>
</organism>
<comment type="caution">
    <text evidence="3">The sequence shown here is derived from an EMBL/GenBank/DDBJ whole genome shotgun (WGS) entry which is preliminary data.</text>
</comment>
<dbReference type="EMBL" id="BQXU01000007">
    <property type="protein sequence ID" value="GKT43621.1"/>
    <property type="molecule type" value="Genomic_DNA"/>
</dbReference>
<feature type="signal peptide" evidence="1">
    <location>
        <begin position="1"/>
        <end position="23"/>
    </location>
</feature>
<dbReference type="InterPro" id="IPR011058">
    <property type="entry name" value="Cyanovirin-N"/>
</dbReference>
<evidence type="ECO:0000259" key="2">
    <source>
        <dbReference type="Pfam" id="PF08881"/>
    </source>
</evidence>
<dbReference type="Pfam" id="PF08881">
    <property type="entry name" value="CVNH"/>
    <property type="match status" value="1"/>
</dbReference>
<proteinExistence type="predicted"/>
<dbReference type="InterPro" id="IPR036673">
    <property type="entry name" value="Cyanovirin-N_sf"/>
</dbReference>
<feature type="chain" id="PRO_5041329689" description="Cyanovirin-N domain-containing protein" evidence="1">
    <location>
        <begin position="24"/>
        <end position="159"/>
    </location>
</feature>